<evidence type="ECO:0000256" key="1">
    <source>
        <dbReference type="ARBA" id="ARBA00022478"/>
    </source>
</evidence>
<dbReference type="SUPFAM" id="SSF55257">
    <property type="entry name" value="RBP11-like subunits of RNA polymerase"/>
    <property type="match status" value="1"/>
</dbReference>
<sequence length="119" mass="13916">GYQSIEQREEKKREIGMIQIDAIFTPVKRVSFQVENMRVGKRTDFDKLEMEIETDGTISPEEAFLKASGILLEHFSLFSKSGEKPKKKEKVRKVKAIPKKIVKKTKHEKKKKRKKTLKK</sequence>
<evidence type="ECO:0000313" key="4">
    <source>
        <dbReference type="EMBL" id="GAI22274.1"/>
    </source>
</evidence>
<evidence type="ECO:0000259" key="3">
    <source>
        <dbReference type="Pfam" id="PF01193"/>
    </source>
</evidence>
<dbReference type="GO" id="GO:0000428">
    <property type="term" value="C:DNA-directed RNA polymerase complex"/>
    <property type="evidence" value="ECO:0007669"/>
    <property type="project" value="UniProtKB-KW"/>
</dbReference>
<name>X1NUD9_9ZZZZ</name>
<organism evidence="4">
    <name type="scientific">marine sediment metagenome</name>
    <dbReference type="NCBI Taxonomy" id="412755"/>
    <lineage>
        <taxon>unclassified sequences</taxon>
        <taxon>metagenomes</taxon>
        <taxon>ecological metagenomes</taxon>
    </lineage>
</organism>
<comment type="caution">
    <text evidence="4">The sequence shown here is derived from an EMBL/GenBank/DDBJ whole genome shotgun (WGS) entry which is preliminary data.</text>
</comment>
<dbReference type="Gene3D" id="3.30.1360.10">
    <property type="entry name" value="RNA polymerase, RBP11-like subunit"/>
    <property type="match status" value="1"/>
</dbReference>
<feature type="domain" description="DNA-directed RNA polymerase RpoA/D/Rpb3-type" evidence="3">
    <location>
        <begin position="22"/>
        <end position="75"/>
    </location>
</feature>
<proteinExistence type="predicted"/>
<accession>X1NUD9</accession>
<dbReference type="InterPro" id="IPR011263">
    <property type="entry name" value="DNA-dir_RNA_pol_RpoA/D/Rpb3"/>
</dbReference>
<dbReference type="InterPro" id="IPR036603">
    <property type="entry name" value="RBP11-like"/>
</dbReference>
<dbReference type="GO" id="GO:0006351">
    <property type="term" value="P:DNA-templated transcription"/>
    <property type="evidence" value="ECO:0007669"/>
    <property type="project" value="InterPro"/>
</dbReference>
<dbReference type="GO" id="GO:0046983">
    <property type="term" value="F:protein dimerization activity"/>
    <property type="evidence" value="ECO:0007669"/>
    <property type="project" value="InterPro"/>
</dbReference>
<dbReference type="AlphaFoldDB" id="X1NUD9"/>
<protein>
    <recommendedName>
        <fullName evidence="3">DNA-directed RNA polymerase RpoA/D/Rpb3-type domain-containing protein</fullName>
    </recommendedName>
</protein>
<feature type="non-terminal residue" evidence="4">
    <location>
        <position position="1"/>
    </location>
</feature>
<dbReference type="GO" id="GO:0003899">
    <property type="term" value="F:DNA-directed RNA polymerase activity"/>
    <property type="evidence" value="ECO:0007669"/>
    <property type="project" value="InterPro"/>
</dbReference>
<keyword evidence="1" id="KW-0240">DNA-directed RNA polymerase</keyword>
<reference evidence="4" key="1">
    <citation type="journal article" date="2014" name="Front. Microbiol.">
        <title>High frequency of phylogenetically diverse reductive dehalogenase-homologous genes in deep subseafloor sedimentary metagenomes.</title>
        <authorList>
            <person name="Kawai M."/>
            <person name="Futagami T."/>
            <person name="Toyoda A."/>
            <person name="Takaki Y."/>
            <person name="Nishi S."/>
            <person name="Hori S."/>
            <person name="Arai W."/>
            <person name="Tsubouchi T."/>
            <person name="Morono Y."/>
            <person name="Uchiyama I."/>
            <person name="Ito T."/>
            <person name="Fujiyama A."/>
            <person name="Inagaki F."/>
            <person name="Takami H."/>
        </authorList>
    </citation>
    <scope>NUCLEOTIDE SEQUENCE</scope>
    <source>
        <strain evidence="4">Expedition CK06-06</strain>
    </source>
</reference>
<dbReference type="Pfam" id="PF01193">
    <property type="entry name" value="RNA_pol_L"/>
    <property type="match status" value="1"/>
</dbReference>
<keyword evidence="2" id="KW-0804">Transcription</keyword>
<evidence type="ECO:0000256" key="2">
    <source>
        <dbReference type="ARBA" id="ARBA00023163"/>
    </source>
</evidence>
<dbReference type="EMBL" id="BARV01019990">
    <property type="protein sequence ID" value="GAI22274.1"/>
    <property type="molecule type" value="Genomic_DNA"/>
</dbReference>
<gene>
    <name evidence="4" type="ORF">S06H3_33482</name>
</gene>